<organism evidence="1 2">
    <name type="scientific">Candidatus Thiomargarita nelsonii</name>
    <dbReference type="NCBI Taxonomy" id="1003181"/>
    <lineage>
        <taxon>Bacteria</taxon>
        <taxon>Pseudomonadati</taxon>
        <taxon>Pseudomonadota</taxon>
        <taxon>Gammaproteobacteria</taxon>
        <taxon>Thiotrichales</taxon>
        <taxon>Thiotrichaceae</taxon>
        <taxon>Thiomargarita</taxon>
    </lineage>
</organism>
<dbReference type="AlphaFoldDB" id="A0A176RSQ5"/>
<reference evidence="1 2" key="1">
    <citation type="submission" date="2016-05" db="EMBL/GenBank/DDBJ databases">
        <title>Single-cell genome of chain-forming Candidatus Thiomargarita nelsonii and comparison to other large sulfur-oxidizing bacteria.</title>
        <authorList>
            <person name="Winkel M."/>
            <person name="Salman V."/>
            <person name="Woyke T."/>
            <person name="Schulz-Vogt H."/>
            <person name="Richter M."/>
            <person name="Flood B."/>
            <person name="Bailey J."/>
            <person name="Amann R."/>
            <person name="Mussmann M."/>
        </authorList>
    </citation>
    <scope>NUCLEOTIDE SEQUENCE [LARGE SCALE GENOMIC DNA]</scope>
    <source>
        <strain evidence="1 2">THI036</strain>
    </source>
</reference>
<evidence type="ECO:0000313" key="1">
    <source>
        <dbReference type="EMBL" id="OAD18736.1"/>
    </source>
</evidence>
<comment type="caution">
    <text evidence="1">The sequence shown here is derived from an EMBL/GenBank/DDBJ whole genome shotgun (WGS) entry which is preliminary data.</text>
</comment>
<accession>A0A176RSQ5</accession>
<evidence type="ECO:0000313" key="2">
    <source>
        <dbReference type="Proteomes" id="UP000076962"/>
    </source>
</evidence>
<name>A0A176RSQ5_9GAMM</name>
<protein>
    <submittedName>
        <fullName evidence="1">Uncharacterized protein</fullName>
    </submittedName>
</protein>
<keyword evidence="2" id="KW-1185">Reference proteome</keyword>
<proteinExistence type="predicted"/>
<dbReference type="EMBL" id="LUTY01003108">
    <property type="protein sequence ID" value="OAD18736.1"/>
    <property type="molecule type" value="Genomic_DNA"/>
</dbReference>
<gene>
    <name evidence="1" type="ORF">THIOM_005659</name>
</gene>
<sequence length="123" mass="13806">MPVVEDEKFHLRYITTQLHNYPAHVMNEATVWARAIYPLLRLAEQGDILATSEVTLSVQYSKFELNGIIDGILGKCIAGQLETPYLVVIEAKRGLEGKNPQPQLYGQLLAVAHLNWEDNGNEC</sequence>
<dbReference type="Proteomes" id="UP000076962">
    <property type="component" value="Unassembled WGS sequence"/>
</dbReference>